<evidence type="ECO:0000313" key="2">
    <source>
        <dbReference type="Proteomes" id="UP001386955"/>
    </source>
</evidence>
<dbReference type="Proteomes" id="UP001386955">
    <property type="component" value="Unassembled WGS sequence"/>
</dbReference>
<name>A0AAN9NN23_PSOTE</name>
<dbReference type="PANTHER" id="PTHR33699:SF3">
    <property type="entry name" value="OS06G0347300 PROTEIN"/>
    <property type="match status" value="1"/>
</dbReference>
<dbReference type="AlphaFoldDB" id="A0AAN9NN23"/>
<keyword evidence="2" id="KW-1185">Reference proteome</keyword>
<dbReference type="EMBL" id="JAYMYS010000028">
    <property type="protein sequence ID" value="KAK7376334.1"/>
    <property type="molecule type" value="Genomic_DNA"/>
</dbReference>
<gene>
    <name evidence="1" type="ORF">VNO78_34800</name>
</gene>
<organism evidence="1 2">
    <name type="scientific">Psophocarpus tetragonolobus</name>
    <name type="common">Winged bean</name>
    <name type="synonym">Dolichos tetragonolobus</name>
    <dbReference type="NCBI Taxonomy" id="3891"/>
    <lineage>
        <taxon>Eukaryota</taxon>
        <taxon>Viridiplantae</taxon>
        <taxon>Streptophyta</taxon>
        <taxon>Embryophyta</taxon>
        <taxon>Tracheophyta</taxon>
        <taxon>Spermatophyta</taxon>
        <taxon>Magnoliopsida</taxon>
        <taxon>eudicotyledons</taxon>
        <taxon>Gunneridae</taxon>
        <taxon>Pentapetalae</taxon>
        <taxon>rosids</taxon>
        <taxon>fabids</taxon>
        <taxon>Fabales</taxon>
        <taxon>Fabaceae</taxon>
        <taxon>Papilionoideae</taxon>
        <taxon>50 kb inversion clade</taxon>
        <taxon>NPAAA clade</taxon>
        <taxon>indigoferoid/millettioid clade</taxon>
        <taxon>Phaseoleae</taxon>
        <taxon>Psophocarpus</taxon>
    </lineage>
</organism>
<dbReference type="PANTHER" id="PTHR33699">
    <property type="entry name" value="EXPRESSED PROTEIN"/>
    <property type="match status" value="1"/>
</dbReference>
<reference evidence="1 2" key="1">
    <citation type="submission" date="2024-01" db="EMBL/GenBank/DDBJ databases">
        <title>The genomes of 5 underutilized Papilionoideae crops provide insights into root nodulation and disease resistanc.</title>
        <authorList>
            <person name="Jiang F."/>
        </authorList>
    </citation>
    <scope>NUCLEOTIDE SEQUENCE [LARGE SCALE GENOMIC DNA]</scope>
    <source>
        <strain evidence="1">DUOXIRENSHENG_FW03</strain>
        <tissue evidence="1">Leaves</tissue>
    </source>
</reference>
<protein>
    <submittedName>
        <fullName evidence="1">Uncharacterized protein</fullName>
    </submittedName>
</protein>
<evidence type="ECO:0000313" key="1">
    <source>
        <dbReference type="EMBL" id="KAK7376334.1"/>
    </source>
</evidence>
<comment type="caution">
    <text evidence="1">The sequence shown here is derived from an EMBL/GenBank/DDBJ whole genome shotgun (WGS) entry which is preliminary data.</text>
</comment>
<accession>A0AAN9NN23</accession>
<proteinExistence type="predicted"/>
<sequence>MDEWKRDGDIAAFGNWDLSNEFPITRYLECGSDSQVRYTCSSAETGDYRLKQKQERRCGHVNGNKGKVYHVREQARKPIRLSNNKHHVHLQVQVQVQPHPPTPKPVDEDLYKIPPELLHAATNKRKKMLGFISKCLVLFVCDEQC</sequence>